<dbReference type="RefSeq" id="WP_036775620.1">
    <property type="nucleotide sequence ID" value="NZ_CAWLTM010000112.1"/>
</dbReference>
<dbReference type="NCBIfam" id="TIGR03344">
    <property type="entry name" value="VI_effect_Hcp1"/>
    <property type="match status" value="1"/>
</dbReference>
<dbReference type="InterPro" id="IPR052947">
    <property type="entry name" value="T6SS_Hcp1_domain"/>
</dbReference>
<dbReference type="InterPro" id="IPR008514">
    <property type="entry name" value="T6SS_Hcp"/>
</dbReference>
<dbReference type="AlphaFoldDB" id="A0A022PRV2"/>
<organism evidence="1 2">
    <name type="scientific">Photorhabdus aegyptia</name>
    <dbReference type="NCBI Taxonomy" id="2805098"/>
    <lineage>
        <taxon>Bacteria</taxon>
        <taxon>Pseudomonadati</taxon>
        <taxon>Pseudomonadota</taxon>
        <taxon>Gammaproteobacteria</taxon>
        <taxon>Enterobacterales</taxon>
        <taxon>Morganellaceae</taxon>
        <taxon>Photorhabdus</taxon>
    </lineage>
</organism>
<dbReference type="SUPFAM" id="SSF141452">
    <property type="entry name" value="Hcp1-like"/>
    <property type="match status" value="1"/>
</dbReference>
<keyword evidence="2" id="KW-1185">Reference proteome</keyword>
<evidence type="ECO:0000313" key="2">
    <source>
        <dbReference type="Proteomes" id="UP000023464"/>
    </source>
</evidence>
<dbReference type="PANTHER" id="PTHR34319:SF6">
    <property type="entry name" value="MAJOR EXPORTED PROTEIN"/>
    <property type="match status" value="1"/>
</dbReference>
<protein>
    <submittedName>
        <fullName evidence="1">Type VI secretion system effector, Hcp1 family</fullName>
    </submittedName>
</protein>
<dbReference type="EMBL" id="JFGV01000003">
    <property type="protein sequence ID" value="EYU17050.1"/>
    <property type="molecule type" value="Genomic_DNA"/>
</dbReference>
<reference evidence="1 2" key="1">
    <citation type="submission" date="2014-03" db="EMBL/GenBank/DDBJ databases">
        <title>Draft Genome of Photorhabdus luminescens BA1, an Egyptian Isolate.</title>
        <authorList>
            <person name="Ghazal S."/>
            <person name="Hurst S.G.IV."/>
            <person name="Morris K."/>
            <person name="Thomas K."/>
            <person name="Tisa L.S."/>
        </authorList>
    </citation>
    <scope>NUCLEOTIDE SEQUENCE [LARGE SCALE GENOMIC DNA]</scope>
    <source>
        <strain evidence="1 2">BA1</strain>
    </source>
</reference>
<evidence type="ECO:0000313" key="1">
    <source>
        <dbReference type="EMBL" id="EYU17050.1"/>
    </source>
</evidence>
<comment type="caution">
    <text evidence="1">The sequence shown here is derived from an EMBL/GenBank/DDBJ whole genome shotgun (WGS) entry which is preliminary data.</text>
</comment>
<proteinExistence type="predicted"/>
<accession>A0A022PRV2</accession>
<dbReference type="InterPro" id="IPR036624">
    <property type="entry name" value="Hcp1-lik_sf"/>
</dbReference>
<sequence length="161" mass="18498">MAIPLYMYIKDDGGADIKGSADVYGREDSIEILGLHHSVSIATDDNTGNLTGTRKHIPFMIEKEIDSSSPYLYKALTTGQTLKSAELKWYKINEHGQEKEYFNTFMENVKVVNIVPVMLDIKDSSKDKFNHMEIVELRYEKITWKHNDGNIIHSDSWNEKI</sequence>
<gene>
    <name evidence="1" type="ORF">BA1DRAFT_00339</name>
</gene>
<dbReference type="Gene3D" id="2.30.110.20">
    <property type="entry name" value="Hcp1-like"/>
    <property type="match status" value="1"/>
</dbReference>
<dbReference type="Proteomes" id="UP000023464">
    <property type="component" value="Unassembled WGS sequence"/>
</dbReference>
<dbReference type="PATRIC" id="fig|1393736.3.peg.346"/>
<dbReference type="PANTHER" id="PTHR34319">
    <property type="entry name" value="MAJOR EXPORTED PROTEIN"/>
    <property type="match status" value="1"/>
</dbReference>
<name>A0A022PRV2_9GAMM</name>
<dbReference type="Pfam" id="PF05638">
    <property type="entry name" value="T6SS_HCP"/>
    <property type="match status" value="1"/>
</dbReference>